<dbReference type="SUPFAM" id="SSF56672">
    <property type="entry name" value="DNA/RNA polymerases"/>
    <property type="match status" value="1"/>
</dbReference>
<evidence type="ECO:0000313" key="4">
    <source>
        <dbReference type="EMBL" id="KAJ8764422.1"/>
    </source>
</evidence>
<dbReference type="Proteomes" id="UP001159364">
    <property type="component" value="Linkage Group LG05"/>
</dbReference>
<reference evidence="4 5" key="1">
    <citation type="submission" date="2021-09" db="EMBL/GenBank/DDBJ databases">
        <title>Genomic insights and catalytic innovation underlie evolution of tropane alkaloids biosynthesis.</title>
        <authorList>
            <person name="Wang Y.-J."/>
            <person name="Tian T."/>
            <person name="Huang J.-P."/>
            <person name="Huang S.-X."/>
        </authorList>
    </citation>
    <scope>NUCLEOTIDE SEQUENCE [LARGE SCALE GENOMIC DNA]</scope>
    <source>
        <strain evidence="4">KIB-2018</strain>
        <tissue evidence="4">Leaf</tissue>
    </source>
</reference>
<evidence type="ECO:0000256" key="1">
    <source>
        <dbReference type="ARBA" id="ARBA00023268"/>
    </source>
</evidence>
<name>A0AAV8TC36_9ROSI</name>
<organism evidence="4 5">
    <name type="scientific">Erythroxylum novogranatense</name>
    <dbReference type="NCBI Taxonomy" id="1862640"/>
    <lineage>
        <taxon>Eukaryota</taxon>
        <taxon>Viridiplantae</taxon>
        <taxon>Streptophyta</taxon>
        <taxon>Embryophyta</taxon>
        <taxon>Tracheophyta</taxon>
        <taxon>Spermatophyta</taxon>
        <taxon>Magnoliopsida</taxon>
        <taxon>eudicotyledons</taxon>
        <taxon>Gunneridae</taxon>
        <taxon>Pentapetalae</taxon>
        <taxon>rosids</taxon>
        <taxon>fabids</taxon>
        <taxon>Malpighiales</taxon>
        <taxon>Erythroxylaceae</taxon>
        <taxon>Erythroxylum</taxon>
    </lineage>
</organism>
<sequence>MAPVELRELKAQLQEFLDKGFIRPSVLPWGAPVLFVKKKDGTLRLCIDYRQLNRVTVKNKYPLPRIDDLFDQWTDECQRSFEELKHRLTTVPVLALPSGAGGFEVFSDVSQQGLGCVLMQHGRVIAYASRQLRSHEMNYPVHDLEQRRWIELLKDYDCTIEYHLGKANVVADALSRRSHISTAQIQIERLPMQLMERVRSDVDFDFELRDGTLWMGQRLCVPDVDGLRREIMEEAHLAAYAMHPGTTKMYRTLKLHFWWPGMKRQVAEFVSRCMTCQQVKAEHQAPVVRENNTLDQLAQKYVAEIVRLHGVPVSIVSDRDPRFTSRFWRSLHSAMGTRLNFSTTFHP</sequence>
<dbReference type="InterPro" id="IPR012337">
    <property type="entry name" value="RNaseH-like_sf"/>
</dbReference>
<dbReference type="AlphaFoldDB" id="A0AAV8TC36"/>
<dbReference type="InterPro" id="IPR041588">
    <property type="entry name" value="Integrase_H2C2"/>
</dbReference>
<dbReference type="Gene3D" id="3.10.10.10">
    <property type="entry name" value="HIV Type 1 Reverse Transcriptase, subunit A, domain 1"/>
    <property type="match status" value="1"/>
</dbReference>
<dbReference type="SUPFAM" id="SSF53098">
    <property type="entry name" value="Ribonuclease H-like"/>
    <property type="match status" value="1"/>
</dbReference>
<protein>
    <recommendedName>
        <fullName evidence="6">Integrase catalytic domain-containing protein</fullName>
    </recommendedName>
</protein>
<dbReference type="InterPro" id="IPR041577">
    <property type="entry name" value="RT_RNaseH_2"/>
</dbReference>
<feature type="domain" description="Reverse transcriptase/retrotransposon-derived protein RNase H-like" evidence="2">
    <location>
        <begin position="73"/>
        <end position="158"/>
    </location>
</feature>
<dbReference type="PANTHER" id="PTHR37984:SF5">
    <property type="entry name" value="PROTEIN NYNRIN-LIKE"/>
    <property type="match status" value="1"/>
</dbReference>
<dbReference type="InterPro" id="IPR043128">
    <property type="entry name" value="Rev_trsase/Diguanyl_cyclase"/>
</dbReference>
<proteinExistence type="predicted"/>
<feature type="domain" description="Integrase zinc-binding" evidence="3">
    <location>
        <begin position="226"/>
        <end position="281"/>
    </location>
</feature>
<evidence type="ECO:0000259" key="2">
    <source>
        <dbReference type="Pfam" id="PF17919"/>
    </source>
</evidence>
<dbReference type="Gene3D" id="3.30.70.270">
    <property type="match status" value="1"/>
</dbReference>
<dbReference type="Pfam" id="PF17919">
    <property type="entry name" value="RT_RNaseH_2"/>
    <property type="match status" value="1"/>
</dbReference>
<dbReference type="PANTHER" id="PTHR37984">
    <property type="entry name" value="PROTEIN CBG26694"/>
    <property type="match status" value="1"/>
</dbReference>
<keyword evidence="5" id="KW-1185">Reference proteome</keyword>
<dbReference type="GO" id="GO:0003824">
    <property type="term" value="F:catalytic activity"/>
    <property type="evidence" value="ECO:0007669"/>
    <property type="project" value="UniProtKB-KW"/>
</dbReference>
<dbReference type="Pfam" id="PF17921">
    <property type="entry name" value="Integrase_H2C2"/>
    <property type="match status" value="1"/>
</dbReference>
<dbReference type="InterPro" id="IPR043502">
    <property type="entry name" value="DNA/RNA_pol_sf"/>
</dbReference>
<evidence type="ECO:0000313" key="5">
    <source>
        <dbReference type="Proteomes" id="UP001159364"/>
    </source>
</evidence>
<comment type="caution">
    <text evidence="4">The sequence shown here is derived from an EMBL/GenBank/DDBJ whole genome shotgun (WGS) entry which is preliminary data.</text>
</comment>
<gene>
    <name evidence="4" type="ORF">K2173_006162</name>
</gene>
<accession>A0AAV8TC36</accession>
<evidence type="ECO:0008006" key="6">
    <source>
        <dbReference type="Google" id="ProtNLM"/>
    </source>
</evidence>
<dbReference type="EMBL" id="JAIWQS010000005">
    <property type="protein sequence ID" value="KAJ8764422.1"/>
    <property type="molecule type" value="Genomic_DNA"/>
</dbReference>
<evidence type="ECO:0000259" key="3">
    <source>
        <dbReference type="Pfam" id="PF17921"/>
    </source>
</evidence>
<dbReference type="Gene3D" id="1.10.340.70">
    <property type="match status" value="1"/>
</dbReference>
<keyword evidence="1" id="KW-0511">Multifunctional enzyme</keyword>
<dbReference type="InterPro" id="IPR050951">
    <property type="entry name" value="Retrovirus_Pol_polyprotein"/>
</dbReference>